<comment type="similarity">
    <text evidence="9">Belongs to the SNF2/RAD54 helicase family.</text>
</comment>
<dbReference type="SUPFAM" id="SSF52540">
    <property type="entry name" value="P-loop containing nucleoside triphosphate hydrolases"/>
    <property type="match status" value="2"/>
</dbReference>
<evidence type="ECO:0000256" key="2">
    <source>
        <dbReference type="ARBA" id="ARBA00022741"/>
    </source>
</evidence>
<keyword evidence="9" id="KW-0227">DNA damage</keyword>
<evidence type="ECO:0000256" key="1">
    <source>
        <dbReference type="ARBA" id="ARBA00004123"/>
    </source>
</evidence>
<keyword evidence="5 9" id="KW-0067">ATP-binding</keyword>
<dbReference type="InterPro" id="IPR027417">
    <property type="entry name" value="P-loop_NTPase"/>
</dbReference>
<sequence>MGLGKTVQTIAFLAALAEVQSIWGPFLVIAPASTLHNWQQEFTKFVPKFRVVPYWGNTSDRKVLRQFWGRLEGGQGSSFHVVVTSYQLVVQDVKYFQRIRWQYMVLDEAQAIKSTSSVRWKILLAFHCRNRLLLTGTPIQNTMAELWALLHFIMPTLFDSHDEFNEWFSKDIESHAENKSTIDEKHLSRLHMILKPFMLRRIKKDVENELSDKIEVQVTCWLAQRQKLLYQGLKNKISIEDLMQSAGAASSQAQSATSSLMNLVMQFRKKAHHHQPQPPQQQQQQPPPQHQHGPASPPALPEFPHRPLPVQVLECVPTEVPRFLVSCTSPRVTAEPPELWCHSSSALWWWRGVQACGSPQAHRWWRTGQLPGAPATQGAVFGPPPTPEGGLASARPLRGWSHICIPDKETLVTDSGKLQVLDSLLCRLKSEGHRVLIYSQMTRMIDLLEEYMWHRKHTYMRLDGSSKISDRRDMVADFQTRSDIFVFLLSTRAGGLGINLTAADTVVFYDSDWNPTVDQQAMDRAHRLGQTKQVTVYRLVCKGTIEERILQRAREKSEIQRMVISGGNFKPDTLKPKEVVSLLLDDAELERKFRQRQEERKQLEDGPEKQPKERKRRSDKGEKRGPRKKRAPVEHNTTIPSVSSAPPPSLALHQDTESVVSLDSVPPSPYSEQSLSSVAVAQDESSSEGPLIVDDGSPSATPVPTPATPEGGGTVSPGGSGKGRSGRGTGRARGRPRGSTRRAPAALRGSMLAAAERAGAQAGAQAGFAAYGYSVPWNGPPSGTAGGGPGAAGGSAAAPAVRGGGNANSFRGALQQQGTNRSPRQGHVTSGSSNAAT</sequence>
<dbReference type="CDD" id="cd18793">
    <property type="entry name" value="SF2_C_SNF"/>
    <property type="match status" value="1"/>
</dbReference>
<feature type="region of interest" description="Disordered" evidence="10">
    <location>
        <begin position="595"/>
        <end position="750"/>
    </location>
</feature>
<evidence type="ECO:0000256" key="6">
    <source>
        <dbReference type="ARBA" id="ARBA00022853"/>
    </source>
</evidence>
<keyword evidence="6" id="KW-0156">Chromatin regulator</keyword>
<dbReference type="GO" id="GO:0006338">
    <property type="term" value="P:chromatin remodeling"/>
    <property type="evidence" value="ECO:0007669"/>
    <property type="project" value="UniProtKB-UniRule"/>
</dbReference>
<keyword evidence="7 9" id="KW-0238">DNA-binding</keyword>
<keyword evidence="3 9" id="KW-0378">Hydrolase</keyword>
<dbReference type="EMBL" id="GHJT01006123">
    <property type="protein sequence ID" value="MOY40094.1"/>
    <property type="molecule type" value="Transcribed_RNA"/>
</dbReference>
<evidence type="ECO:0000256" key="3">
    <source>
        <dbReference type="ARBA" id="ARBA00022801"/>
    </source>
</evidence>
<organism evidence="13">
    <name type="scientific">Ixodes scapularis</name>
    <name type="common">Black-legged tick</name>
    <name type="synonym">Deer tick</name>
    <dbReference type="NCBI Taxonomy" id="6945"/>
    <lineage>
        <taxon>Eukaryota</taxon>
        <taxon>Metazoa</taxon>
        <taxon>Ecdysozoa</taxon>
        <taxon>Arthropoda</taxon>
        <taxon>Chelicerata</taxon>
        <taxon>Arachnida</taxon>
        <taxon>Acari</taxon>
        <taxon>Parasitiformes</taxon>
        <taxon>Ixodida</taxon>
        <taxon>Ixodoidea</taxon>
        <taxon>Ixodidae</taxon>
        <taxon>Ixodinae</taxon>
        <taxon>Ixodes</taxon>
    </lineage>
</organism>
<dbReference type="InterPro" id="IPR001650">
    <property type="entry name" value="Helicase_C-like"/>
</dbReference>
<dbReference type="VEuPathDB" id="VectorBase:ISCW012980"/>
<name>A0A4D5RTC6_IXOSC</name>
<dbReference type="PANTHER" id="PTHR45685:SF2">
    <property type="entry name" value="CHROMATIN-REMODELING ATPASE INO80"/>
    <property type="match status" value="1"/>
</dbReference>
<feature type="region of interest" description="Disordered" evidence="10">
    <location>
        <begin position="269"/>
        <end position="303"/>
    </location>
</feature>
<evidence type="ECO:0000259" key="11">
    <source>
        <dbReference type="PROSITE" id="PS51192"/>
    </source>
</evidence>
<dbReference type="PROSITE" id="PS51192">
    <property type="entry name" value="HELICASE_ATP_BIND_1"/>
    <property type="match status" value="1"/>
</dbReference>
<comment type="subcellular location">
    <subcellularLocation>
        <location evidence="1 9">Nucleus</location>
    </subcellularLocation>
</comment>
<reference evidence="13" key="1">
    <citation type="submission" date="2019-04" db="EMBL/GenBank/DDBJ databases">
        <title>An insight into the mialome of Ixodes scapularis.</title>
        <authorList>
            <person name="Ribeiro J.M."/>
            <person name="Mather T.N."/>
            <person name="Karim S."/>
        </authorList>
    </citation>
    <scope>NUCLEOTIDE SEQUENCE</scope>
</reference>
<accession>A0A4D5RTC6</accession>
<dbReference type="GO" id="GO:0003677">
    <property type="term" value="F:DNA binding"/>
    <property type="evidence" value="ECO:0007669"/>
    <property type="project" value="UniProtKB-UniRule"/>
</dbReference>
<evidence type="ECO:0000313" key="13">
    <source>
        <dbReference type="EMBL" id="MOY40094.1"/>
    </source>
</evidence>
<feature type="compositionally biased region" description="Gly residues" evidence="10">
    <location>
        <begin position="710"/>
        <end position="729"/>
    </location>
</feature>
<dbReference type="GO" id="GO:0016787">
    <property type="term" value="F:hydrolase activity"/>
    <property type="evidence" value="ECO:0007669"/>
    <property type="project" value="UniProtKB-KW"/>
</dbReference>
<dbReference type="GO" id="GO:0005524">
    <property type="term" value="F:ATP binding"/>
    <property type="evidence" value="ECO:0007669"/>
    <property type="project" value="UniProtKB-UniRule"/>
</dbReference>
<comment type="subunit">
    <text evidence="9">Component of the INO80 chromatin-remodeling complex.</text>
</comment>
<dbReference type="InterPro" id="IPR014001">
    <property type="entry name" value="Helicase_ATP-bd"/>
</dbReference>
<dbReference type="Pfam" id="PF00176">
    <property type="entry name" value="SNF2-rel_dom"/>
    <property type="match status" value="1"/>
</dbReference>
<dbReference type="GO" id="GO:0031011">
    <property type="term" value="C:Ino80 complex"/>
    <property type="evidence" value="ECO:0007669"/>
    <property type="project" value="UniProtKB-UniRule"/>
</dbReference>
<keyword evidence="2" id="KW-0547">Nucleotide-binding</keyword>
<dbReference type="Gene3D" id="3.40.50.300">
    <property type="entry name" value="P-loop containing nucleotide triphosphate hydrolases"/>
    <property type="match status" value="1"/>
</dbReference>
<evidence type="ECO:0000256" key="9">
    <source>
        <dbReference type="RuleBase" id="RU368001"/>
    </source>
</evidence>
<feature type="domain" description="Helicase C-terminal" evidence="12">
    <location>
        <begin position="420"/>
        <end position="575"/>
    </location>
</feature>
<evidence type="ECO:0000256" key="5">
    <source>
        <dbReference type="ARBA" id="ARBA00022840"/>
    </source>
</evidence>
<dbReference type="FunFam" id="3.40.50.10810:FF:000005">
    <property type="entry name" value="Photoperiod-independent early flowering 1"/>
    <property type="match status" value="1"/>
</dbReference>
<evidence type="ECO:0000259" key="12">
    <source>
        <dbReference type="PROSITE" id="PS51194"/>
    </source>
</evidence>
<evidence type="ECO:0000256" key="7">
    <source>
        <dbReference type="ARBA" id="ARBA00023125"/>
    </source>
</evidence>
<dbReference type="FunFam" id="3.40.50.300:FF:001304">
    <property type="entry name" value="DNA helicase INO80"/>
    <property type="match status" value="1"/>
</dbReference>
<dbReference type="PROSITE" id="PS51194">
    <property type="entry name" value="HELICASE_CTER"/>
    <property type="match status" value="1"/>
</dbReference>
<dbReference type="VEuPathDB" id="VectorBase:ISCP_035931"/>
<evidence type="ECO:0000256" key="4">
    <source>
        <dbReference type="ARBA" id="ARBA00022806"/>
    </source>
</evidence>
<feature type="region of interest" description="Disordered" evidence="10">
    <location>
        <begin position="771"/>
        <end position="837"/>
    </location>
</feature>
<comment type="catalytic activity">
    <reaction evidence="9">
        <text>ATP + H2O = ADP + phosphate + H(+)</text>
        <dbReference type="Rhea" id="RHEA:13065"/>
        <dbReference type="ChEBI" id="CHEBI:15377"/>
        <dbReference type="ChEBI" id="CHEBI:15378"/>
        <dbReference type="ChEBI" id="CHEBI:30616"/>
        <dbReference type="ChEBI" id="CHEBI:43474"/>
        <dbReference type="ChEBI" id="CHEBI:456216"/>
    </reaction>
</comment>
<evidence type="ECO:0000256" key="10">
    <source>
        <dbReference type="SAM" id="MobiDB-lite"/>
    </source>
</evidence>
<feature type="compositionally biased region" description="Basic and acidic residues" evidence="10">
    <location>
        <begin position="595"/>
        <end position="611"/>
    </location>
</feature>
<evidence type="ECO:0000256" key="8">
    <source>
        <dbReference type="ARBA" id="ARBA00023242"/>
    </source>
</evidence>
<dbReference type="GO" id="GO:0004386">
    <property type="term" value="F:helicase activity"/>
    <property type="evidence" value="ECO:0007669"/>
    <property type="project" value="UniProtKB-KW"/>
</dbReference>
<feature type="compositionally biased region" description="Polar residues" evidence="10">
    <location>
        <begin position="814"/>
        <end position="837"/>
    </location>
</feature>
<protein>
    <recommendedName>
        <fullName evidence="9">Chromatin-remodeling ATPase INO80</fullName>
        <ecNumber evidence="9">3.6.4.-</ecNumber>
    </recommendedName>
</protein>
<dbReference type="InterPro" id="IPR038718">
    <property type="entry name" value="SNF2-like_sf"/>
</dbReference>
<comment type="domain">
    <text evidence="9">The DBINO region is involved in binding to DNA.</text>
</comment>
<dbReference type="VEuPathDB" id="VectorBase:ISCI012980"/>
<feature type="compositionally biased region" description="Pro residues" evidence="10">
    <location>
        <begin position="285"/>
        <end position="301"/>
    </location>
</feature>
<keyword evidence="9" id="KW-0234">DNA repair</keyword>
<comment type="function">
    <text evidence="9">ATPase component of the INO80 complex which remodels chromatin by shifting nucleosomes and is involved in DNA repair.</text>
</comment>
<dbReference type="InterPro" id="IPR049730">
    <property type="entry name" value="SNF2/RAD54-like_C"/>
</dbReference>
<dbReference type="PANTHER" id="PTHR45685">
    <property type="entry name" value="HELICASE SRCAP-RELATED"/>
    <property type="match status" value="1"/>
</dbReference>
<feature type="compositionally biased region" description="Basic residues" evidence="10">
    <location>
        <begin position="730"/>
        <end position="740"/>
    </location>
</feature>
<dbReference type="AlphaFoldDB" id="A0A4D5RTC6"/>
<dbReference type="OrthoDB" id="6425153at2759"/>
<feature type="domain" description="Helicase ATP-binding" evidence="11">
    <location>
        <begin position="1"/>
        <end position="156"/>
    </location>
</feature>
<dbReference type="EC" id="3.6.4.-" evidence="9"/>
<dbReference type="InterPro" id="IPR000330">
    <property type="entry name" value="SNF2_N"/>
</dbReference>
<keyword evidence="4" id="KW-0347">Helicase</keyword>
<dbReference type="InterPro" id="IPR050520">
    <property type="entry name" value="INO80/SWR1_helicase"/>
</dbReference>
<dbReference type="SMART" id="SM00490">
    <property type="entry name" value="HELICc"/>
    <property type="match status" value="1"/>
</dbReference>
<feature type="compositionally biased region" description="Gly residues" evidence="10">
    <location>
        <begin position="784"/>
        <end position="793"/>
    </location>
</feature>
<dbReference type="SMART" id="SM00487">
    <property type="entry name" value="DEXDc"/>
    <property type="match status" value="1"/>
</dbReference>
<keyword evidence="8" id="KW-0539">Nucleus</keyword>
<dbReference type="Pfam" id="PF00271">
    <property type="entry name" value="Helicase_C"/>
    <property type="match status" value="1"/>
</dbReference>
<proteinExistence type="inferred from homology"/>
<feature type="compositionally biased region" description="Polar residues" evidence="10">
    <location>
        <begin position="672"/>
        <end position="688"/>
    </location>
</feature>
<dbReference type="GO" id="GO:0006281">
    <property type="term" value="P:DNA repair"/>
    <property type="evidence" value="ECO:0007669"/>
    <property type="project" value="UniProtKB-UniRule"/>
</dbReference>
<dbReference type="Gene3D" id="3.40.50.10810">
    <property type="entry name" value="Tandem AAA-ATPase domain"/>
    <property type="match status" value="1"/>
</dbReference>